<comment type="caution">
    <text evidence="5">The sequence shown here is derived from an EMBL/GenBank/DDBJ whole genome shotgun (WGS) entry which is preliminary data.</text>
</comment>
<dbReference type="CDD" id="cd01949">
    <property type="entry name" value="GGDEF"/>
    <property type="match status" value="1"/>
</dbReference>
<dbReference type="NCBIfam" id="TIGR00229">
    <property type="entry name" value="sensory_box"/>
    <property type="match status" value="1"/>
</dbReference>
<keyword evidence="1" id="KW-0472">Membrane</keyword>
<dbReference type="Gene3D" id="3.30.70.270">
    <property type="match status" value="1"/>
</dbReference>
<dbReference type="Pfam" id="PF00990">
    <property type="entry name" value="GGDEF"/>
    <property type="match status" value="1"/>
</dbReference>
<dbReference type="SUPFAM" id="SSF55073">
    <property type="entry name" value="Nucleotide cyclase"/>
    <property type="match status" value="1"/>
</dbReference>
<name>F5RFS5_METUF</name>
<feature type="transmembrane region" description="Helical" evidence="1">
    <location>
        <begin position="161"/>
        <end position="182"/>
    </location>
</feature>
<dbReference type="Pfam" id="PF13188">
    <property type="entry name" value="PAS_8"/>
    <property type="match status" value="1"/>
</dbReference>
<dbReference type="InterPro" id="IPR035965">
    <property type="entry name" value="PAS-like_dom_sf"/>
</dbReference>
<evidence type="ECO:0000259" key="4">
    <source>
        <dbReference type="PROSITE" id="PS50887"/>
    </source>
</evidence>
<accession>F5RFS5</accession>
<dbReference type="Gene3D" id="3.30.450.20">
    <property type="entry name" value="PAS domain"/>
    <property type="match status" value="1"/>
</dbReference>
<keyword evidence="6" id="KW-1185">Reference proteome</keyword>
<organism evidence="5 6">
    <name type="scientific">Methyloversatilis universalis (strain ATCC BAA-1314 / DSM 25237 / JCM 13912 / CCUG 52030 / FAM5)</name>
    <dbReference type="NCBI Taxonomy" id="1000565"/>
    <lineage>
        <taxon>Bacteria</taxon>
        <taxon>Pseudomonadati</taxon>
        <taxon>Pseudomonadota</taxon>
        <taxon>Betaproteobacteria</taxon>
        <taxon>Nitrosomonadales</taxon>
        <taxon>Sterolibacteriaceae</taxon>
        <taxon>Methyloversatilis</taxon>
    </lineage>
</organism>
<dbReference type="Gene3D" id="6.10.340.10">
    <property type="match status" value="1"/>
</dbReference>
<dbReference type="PROSITE" id="PS50112">
    <property type="entry name" value="PAS"/>
    <property type="match status" value="1"/>
</dbReference>
<dbReference type="PANTHER" id="PTHR44757">
    <property type="entry name" value="DIGUANYLATE CYCLASE DGCP"/>
    <property type="match status" value="1"/>
</dbReference>
<feature type="domain" description="HAMP" evidence="3">
    <location>
        <begin position="183"/>
        <end position="237"/>
    </location>
</feature>
<dbReference type="InterPro" id="IPR000014">
    <property type="entry name" value="PAS"/>
</dbReference>
<dbReference type="InterPro" id="IPR003660">
    <property type="entry name" value="HAMP_dom"/>
</dbReference>
<dbReference type="CDD" id="cd06225">
    <property type="entry name" value="HAMP"/>
    <property type="match status" value="1"/>
</dbReference>
<dbReference type="InterPro" id="IPR052155">
    <property type="entry name" value="Biofilm_reg_signaling"/>
</dbReference>
<dbReference type="FunFam" id="3.30.70.270:FF:000001">
    <property type="entry name" value="Diguanylate cyclase domain protein"/>
    <property type="match status" value="1"/>
</dbReference>
<gene>
    <name evidence="5" type="ORF">METUNv1_03162</name>
</gene>
<dbReference type="Proteomes" id="UP000005019">
    <property type="component" value="Unassembled WGS sequence"/>
</dbReference>
<evidence type="ECO:0000313" key="5">
    <source>
        <dbReference type="EMBL" id="EGK70601.1"/>
    </source>
</evidence>
<dbReference type="GO" id="GO:0016020">
    <property type="term" value="C:membrane"/>
    <property type="evidence" value="ECO:0007669"/>
    <property type="project" value="InterPro"/>
</dbReference>
<feature type="domain" description="PAS" evidence="2">
    <location>
        <begin position="249"/>
        <end position="301"/>
    </location>
</feature>
<dbReference type="SMART" id="SM00267">
    <property type="entry name" value="GGDEF"/>
    <property type="match status" value="1"/>
</dbReference>
<keyword evidence="1" id="KW-1133">Transmembrane helix</keyword>
<proteinExistence type="predicted"/>
<evidence type="ECO:0000259" key="3">
    <source>
        <dbReference type="PROSITE" id="PS50885"/>
    </source>
</evidence>
<dbReference type="PANTHER" id="PTHR44757:SF2">
    <property type="entry name" value="BIOFILM ARCHITECTURE MAINTENANCE PROTEIN MBAA"/>
    <property type="match status" value="1"/>
</dbReference>
<dbReference type="GO" id="GO:0007165">
    <property type="term" value="P:signal transduction"/>
    <property type="evidence" value="ECO:0007669"/>
    <property type="project" value="InterPro"/>
</dbReference>
<evidence type="ECO:0000313" key="6">
    <source>
        <dbReference type="Proteomes" id="UP000005019"/>
    </source>
</evidence>
<sequence length="532" mass="58303">MITEDRQADAGPIRKVSSSVVRRTTLLILFFAGLVGIMVAMGSTVLVAREERQRLQQNLVELMQTVERTASIAAFARDEQLASEVAQGLLRNRAVARVVIREGGRTLVEHGHDAEQRPNRVLPVLTRPLMSPFSPKEQVGELEVWPAIAKIEQDAGAYSRFIAIILALQLVSVVASVAWVVLNVVTRPVKKLSDELHHLRIGSGELIPLPAGHGHDEIGRLTGDINALIARMEGMLGAERELRAEREESERKFRLIFESAETGIFTLDSSGQLHDWNPWMARRLGLAPDGRSGPRSLRDILGDQASRLDALMVRVLADQRPAGADFALTRRGTGTLWLQLVLNPLPGNLMQGIVNDVTEQKQAEAHAIAMAERDALTGLLNRRGIEHRLGDALRALDGQSLALMLLDLDGFKQVNDTLGHEAGDRVLATVARQLESVVRRTDLVARPGGDEFVVVLQSLETVDTARFIAAKIVSTLSRPIDLGDGQRAQIGASIGIAYTESRQDSGDALMRRADEAMYEAKRAGKSQYRFAS</sequence>
<dbReference type="AlphaFoldDB" id="F5RFS5"/>
<dbReference type="InterPro" id="IPR000160">
    <property type="entry name" value="GGDEF_dom"/>
</dbReference>
<reference evidence="5 6" key="1">
    <citation type="journal article" date="2011" name="J. Bacteriol.">
        <title>Genome sequence of Methyloversatilis universalis FAM5T, a methylotrophic representative of the order Rhodocyclales.</title>
        <authorList>
            <person name="Kittichotirat W."/>
            <person name="Good N.M."/>
            <person name="Hall R."/>
            <person name="Bringel F."/>
            <person name="Lajus A."/>
            <person name="Medigue C."/>
            <person name="Smalley N.E."/>
            <person name="Beck D."/>
            <person name="Bumgarner R."/>
            <person name="Vuilleumier S."/>
            <person name="Kalyuzhnaya M.G."/>
        </authorList>
    </citation>
    <scope>NUCLEOTIDE SEQUENCE [LARGE SCALE GENOMIC DNA]</scope>
    <source>
        <strain evidence="6">ATCC BAA-1314 / JCM 13912 / FAM5</strain>
    </source>
</reference>
<feature type="transmembrane region" description="Helical" evidence="1">
    <location>
        <begin position="26"/>
        <end position="48"/>
    </location>
</feature>
<keyword evidence="1" id="KW-0812">Transmembrane</keyword>
<protein>
    <submittedName>
        <fullName evidence="5">GGDEF domain protein</fullName>
    </submittedName>
</protein>
<dbReference type="GO" id="GO:0003824">
    <property type="term" value="F:catalytic activity"/>
    <property type="evidence" value="ECO:0007669"/>
    <property type="project" value="UniProtKB-ARBA"/>
</dbReference>
<dbReference type="InterPro" id="IPR029787">
    <property type="entry name" value="Nucleotide_cyclase"/>
</dbReference>
<dbReference type="NCBIfam" id="TIGR00254">
    <property type="entry name" value="GGDEF"/>
    <property type="match status" value="1"/>
</dbReference>
<dbReference type="STRING" id="1000565.METUNv1_03162"/>
<dbReference type="eggNOG" id="COG5001">
    <property type="taxonomic scope" value="Bacteria"/>
</dbReference>
<dbReference type="PROSITE" id="PS50885">
    <property type="entry name" value="HAMP"/>
    <property type="match status" value="1"/>
</dbReference>
<dbReference type="RefSeq" id="WP_008063362.1">
    <property type="nucleotide sequence ID" value="NZ_AFHG01000056.1"/>
</dbReference>
<feature type="domain" description="GGDEF" evidence="4">
    <location>
        <begin position="399"/>
        <end position="532"/>
    </location>
</feature>
<dbReference type="PROSITE" id="PS50887">
    <property type="entry name" value="GGDEF"/>
    <property type="match status" value="1"/>
</dbReference>
<evidence type="ECO:0000259" key="2">
    <source>
        <dbReference type="PROSITE" id="PS50112"/>
    </source>
</evidence>
<dbReference type="SUPFAM" id="SSF55785">
    <property type="entry name" value="PYP-like sensor domain (PAS domain)"/>
    <property type="match status" value="1"/>
</dbReference>
<dbReference type="EMBL" id="AFHG01000056">
    <property type="protein sequence ID" value="EGK70601.1"/>
    <property type="molecule type" value="Genomic_DNA"/>
</dbReference>
<evidence type="ECO:0000256" key="1">
    <source>
        <dbReference type="SAM" id="Phobius"/>
    </source>
</evidence>
<dbReference type="SMART" id="SM00304">
    <property type="entry name" value="HAMP"/>
    <property type="match status" value="1"/>
</dbReference>
<dbReference type="InterPro" id="IPR043128">
    <property type="entry name" value="Rev_trsase/Diguanyl_cyclase"/>
</dbReference>